<organism evidence="6 7">
    <name type="scientific">Parachaetomium inaequale</name>
    <dbReference type="NCBI Taxonomy" id="2588326"/>
    <lineage>
        <taxon>Eukaryota</taxon>
        <taxon>Fungi</taxon>
        <taxon>Dikarya</taxon>
        <taxon>Ascomycota</taxon>
        <taxon>Pezizomycotina</taxon>
        <taxon>Sordariomycetes</taxon>
        <taxon>Sordariomycetidae</taxon>
        <taxon>Sordariales</taxon>
        <taxon>Chaetomiaceae</taxon>
        <taxon>Parachaetomium</taxon>
    </lineage>
</organism>
<dbReference type="PANTHER" id="PTHR46648:SF2">
    <property type="entry name" value="HIT DOMAIN-CONTAINING PROTEIN"/>
    <property type="match status" value="1"/>
</dbReference>
<dbReference type="EMBL" id="MU854321">
    <property type="protein sequence ID" value="KAK4044139.1"/>
    <property type="molecule type" value="Genomic_DNA"/>
</dbReference>
<dbReference type="SUPFAM" id="SSF54197">
    <property type="entry name" value="HIT-like"/>
    <property type="match status" value="1"/>
</dbReference>
<dbReference type="GO" id="GO:0003824">
    <property type="term" value="F:catalytic activity"/>
    <property type="evidence" value="ECO:0007669"/>
    <property type="project" value="InterPro"/>
</dbReference>
<dbReference type="PROSITE" id="PS00892">
    <property type="entry name" value="HIT_1"/>
    <property type="match status" value="1"/>
</dbReference>
<evidence type="ECO:0000313" key="6">
    <source>
        <dbReference type="EMBL" id="KAK4044139.1"/>
    </source>
</evidence>
<dbReference type="InterPro" id="IPR001310">
    <property type="entry name" value="Histidine_triad_HIT"/>
</dbReference>
<gene>
    <name evidence="6" type="ORF">C8A01DRAFT_12407</name>
</gene>
<reference evidence="7" key="1">
    <citation type="journal article" date="2023" name="Mol. Phylogenet. Evol.">
        <title>Genome-scale phylogeny and comparative genomics of the fungal order Sordariales.</title>
        <authorList>
            <person name="Hensen N."/>
            <person name="Bonometti L."/>
            <person name="Westerberg I."/>
            <person name="Brannstrom I.O."/>
            <person name="Guillou S."/>
            <person name="Cros-Aarteil S."/>
            <person name="Calhoun S."/>
            <person name="Haridas S."/>
            <person name="Kuo A."/>
            <person name="Mondo S."/>
            <person name="Pangilinan J."/>
            <person name="Riley R."/>
            <person name="LaButti K."/>
            <person name="Andreopoulos B."/>
            <person name="Lipzen A."/>
            <person name="Chen C."/>
            <person name="Yan M."/>
            <person name="Daum C."/>
            <person name="Ng V."/>
            <person name="Clum A."/>
            <person name="Steindorff A."/>
            <person name="Ohm R.A."/>
            <person name="Martin F."/>
            <person name="Silar P."/>
            <person name="Natvig D.O."/>
            <person name="Lalanne C."/>
            <person name="Gautier V."/>
            <person name="Ament-Velasquez S.L."/>
            <person name="Kruys A."/>
            <person name="Hutchinson M.I."/>
            <person name="Powell A.J."/>
            <person name="Barry K."/>
            <person name="Miller A.N."/>
            <person name="Grigoriev I.V."/>
            <person name="Debuchy R."/>
            <person name="Gladieux P."/>
            <person name="Hiltunen Thoren M."/>
            <person name="Johannesson H."/>
        </authorList>
    </citation>
    <scope>NUCLEOTIDE SEQUENCE [LARGE SCALE GENOMIC DNA]</scope>
    <source>
        <strain evidence="7">CBS 284.82</strain>
    </source>
</reference>
<dbReference type="InterPro" id="IPR036265">
    <property type="entry name" value="HIT-like_sf"/>
</dbReference>
<evidence type="ECO:0000256" key="3">
    <source>
        <dbReference type="PROSITE-ProRule" id="PRU00464"/>
    </source>
</evidence>
<dbReference type="PANTHER" id="PTHR46648">
    <property type="entry name" value="HIT FAMILY PROTEIN 1"/>
    <property type="match status" value="1"/>
</dbReference>
<dbReference type="Gene3D" id="3.30.428.10">
    <property type="entry name" value="HIT-like"/>
    <property type="match status" value="1"/>
</dbReference>
<dbReference type="Pfam" id="PF01230">
    <property type="entry name" value="HIT"/>
    <property type="match status" value="1"/>
</dbReference>
<protein>
    <submittedName>
        <fullName evidence="6">HIT-like domain-containing protein</fullName>
    </submittedName>
</protein>
<dbReference type="PROSITE" id="PS51084">
    <property type="entry name" value="HIT_2"/>
    <property type="match status" value="1"/>
</dbReference>
<evidence type="ECO:0000256" key="2">
    <source>
        <dbReference type="PIRSR" id="PIRSR601310-3"/>
    </source>
</evidence>
<dbReference type="Proteomes" id="UP001303115">
    <property type="component" value="Unassembled WGS sequence"/>
</dbReference>
<feature type="active site" description="Tele-AMP-histidine intermediate" evidence="1">
    <location>
        <position position="156"/>
    </location>
</feature>
<dbReference type="PRINTS" id="PR00332">
    <property type="entry name" value="HISTRIAD"/>
</dbReference>
<feature type="region of interest" description="Disordered" evidence="4">
    <location>
        <begin position="1"/>
        <end position="34"/>
    </location>
</feature>
<feature type="domain" description="HIT" evidence="5">
    <location>
        <begin position="62"/>
        <end position="170"/>
    </location>
</feature>
<sequence>MAPKTHDSSLPPVPSTDFDPGLPPHTTRSSPDADADCPFCHISAVFPPYNPADPPPPSSPLLNPDLTSPHPSTFIILSTPHLVAFLDIMPLSVGHVLLCPRPHRPKLTDASPAESAELGRYLRVLSAAVVRATGVGDWNVVQNNGAAAAQVVPHMHFHVIPRPELRDKRSERFTATMFGRGQRDELDEEEAGQLAERVRRAVAEVVRGDGEGGSKL</sequence>
<evidence type="ECO:0000256" key="4">
    <source>
        <dbReference type="SAM" id="MobiDB-lite"/>
    </source>
</evidence>
<comment type="caution">
    <text evidence="6">The sequence shown here is derived from an EMBL/GenBank/DDBJ whole genome shotgun (WGS) entry which is preliminary data.</text>
</comment>
<dbReference type="InterPro" id="IPR019808">
    <property type="entry name" value="Histidine_triad_CS"/>
</dbReference>
<dbReference type="GO" id="GO:0009117">
    <property type="term" value="P:nucleotide metabolic process"/>
    <property type="evidence" value="ECO:0007669"/>
    <property type="project" value="TreeGrafter"/>
</dbReference>
<feature type="short sequence motif" description="Histidine triad motif" evidence="2 3">
    <location>
        <begin position="154"/>
        <end position="158"/>
    </location>
</feature>
<accession>A0AAN6PN72</accession>
<name>A0AAN6PN72_9PEZI</name>
<evidence type="ECO:0000313" key="7">
    <source>
        <dbReference type="Proteomes" id="UP001303115"/>
    </source>
</evidence>
<dbReference type="InterPro" id="IPR011146">
    <property type="entry name" value="HIT-like"/>
</dbReference>
<proteinExistence type="predicted"/>
<evidence type="ECO:0000259" key="5">
    <source>
        <dbReference type="PROSITE" id="PS51084"/>
    </source>
</evidence>
<keyword evidence="7" id="KW-1185">Reference proteome</keyword>
<evidence type="ECO:0000256" key="1">
    <source>
        <dbReference type="PIRSR" id="PIRSR601310-1"/>
    </source>
</evidence>
<dbReference type="AlphaFoldDB" id="A0AAN6PN72"/>